<sequence>MKTKLTELLEVNQHTCVPDVALLEVKKATYISKKRAREEDTPTPDIYREEFEKLFTKELDFVGKIPLYVSRKSTLCRSRHLQTGVGSEPASSIEIDIPLEMLTLEAGQSFLCFEEGEKILCFSTSKAKKTLATKTDFLSTRDGTFKSSSKQFTQIYTMHVDMGSNDDEIRIVPVLYALLSNKNMKTYRRLFTILTKNLGGWKPTTVTLDFEASKLSKLFSQMLDCMDATTILISRFGGTFSRSD</sequence>
<dbReference type="AlphaFoldDB" id="A0A6P7FGY8"/>
<evidence type="ECO:0000313" key="1">
    <source>
        <dbReference type="RefSeq" id="XP_028135181.1"/>
    </source>
</evidence>
<proteinExistence type="predicted"/>
<reference evidence="1" key="1">
    <citation type="submission" date="2025-08" db="UniProtKB">
        <authorList>
            <consortium name="RefSeq"/>
        </authorList>
    </citation>
    <scope>IDENTIFICATION</scope>
    <source>
        <tissue evidence="1">Whole insect</tissue>
    </source>
</reference>
<name>A0A6P7FGY8_DIAVI</name>
<dbReference type="RefSeq" id="XP_028135181.1">
    <property type="nucleotide sequence ID" value="XM_028279380.1"/>
</dbReference>
<accession>A0A6P7FGY8</accession>
<dbReference type="InParanoid" id="A0A6P7FGY8"/>
<protein>
    <submittedName>
        <fullName evidence="1">Uncharacterized protein LOC114330069 isoform X1</fullName>
    </submittedName>
</protein>
<organism evidence="1">
    <name type="scientific">Diabrotica virgifera virgifera</name>
    <name type="common">western corn rootworm</name>
    <dbReference type="NCBI Taxonomy" id="50390"/>
    <lineage>
        <taxon>Eukaryota</taxon>
        <taxon>Metazoa</taxon>
        <taxon>Ecdysozoa</taxon>
        <taxon>Arthropoda</taxon>
        <taxon>Hexapoda</taxon>
        <taxon>Insecta</taxon>
        <taxon>Pterygota</taxon>
        <taxon>Neoptera</taxon>
        <taxon>Endopterygota</taxon>
        <taxon>Coleoptera</taxon>
        <taxon>Polyphaga</taxon>
        <taxon>Cucujiformia</taxon>
        <taxon>Chrysomeloidea</taxon>
        <taxon>Chrysomelidae</taxon>
        <taxon>Galerucinae</taxon>
        <taxon>Diabroticina</taxon>
        <taxon>Diabroticites</taxon>
        <taxon>Diabrotica</taxon>
    </lineage>
</organism>
<gene>
    <name evidence="1" type="primary">LOC114330069</name>
</gene>